<evidence type="ECO:0000313" key="2">
    <source>
        <dbReference type="Proteomes" id="UP001432060"/>
    </source>
</evidence>
<protein>
    <submittedName>
        <fullName evidence="1">Uncharacterized protein</fullName>
    </submittedName>
</protein>
<proteinExistence type="predicted"/>
<organism evidence="1 2">
    <name type="scientific">Streptomyces melanogenes</name>
    <dbReference type="NCBI Taxonomy" id="67326"/>
    <lineage>
        <taxon>Bacteria</taxon>
        <taxon>Bacillati</taxon>
        <taxon>Actinomycetota</taxon>
        <taxon>Actinomycetes</taxon>
        <taxon>Kitasatosporales</taxon>
        <taxon>Streptomycetaceae</taxon>
        <taxon>Streptomyces</taxon>
    </lineage>
</organism>
<dbReference type="RefSeq" id="WP_329404259.1">
    <property type="nucleotide sequence ID" value="NZ_CP109019.1"/>
</dbReference>
<name>A0ABZ1XWH3_9ACTN</name>
<gene>
    <name evidence="1" type="ORF">OG515_36055</name>
</gene>
<dbReference type="EMBL" id="CP109019">
    <property type="protein sequence ID" value="WUT87252.1"/>
    <property type="molecule type" value="Genomic_DNA"/>
</dbReference>
<sequence length="131" mass="14101">MAEYVAMALGRALTQGSGHDDCYVLLETRHPALPAARLSRLLALLAGSTLGDLTEAPTSRVPEPGAWLPERLIATAPHWMGALGEVSEELVTVELAALPDGWRLDVPFPKRSDLTATLDVRHGTWRIAPAD</sequence>
<dbReference type="Proteomes" id="UP001432060">
    <property type="component" value="Chromosome"/>
</dbReference>
<reference evidence="1" key="1">
    <citation type="submission" date="2022-10" db="EMBL/GenBank/DDBJ databases">
        <title>The complete genomes of actinobacterial strains from the NBC collection.</title>
        <authorList>
            <person name="Joergensen T.S."/>
            <person name="Alvarez Arevalo M."/>
            <person name="Sterndorff E.B."/>
            <person name="Faurdal D."/>
            <person name="Vuksanovic O."/>
            <person name="Mourched A.-S."/>
            <person name="Charusanti P."/>
            <person name="Shaw S."/>
            <person name="Blin K."/>
            <person name="Weber T."/>
        </authorList>
    </citation>
    <scope>NUCLEOTIDE SEQUENCE</scope>
    <source>
        <strain evidence="1">NBC_00668</strain>
    </source>
</reference>
<evidence type="ECO:0000313" key="1">
    <source>
        <dbReference type="EMBL" id="WUT87252.1"/>
    </source>
</evidence>
<keyword evidence="2" id="KW-1185">Reference proteome</keyword>
<accession>A0ABZ1XWH3</accession>